<feature type="domain" description="Heterokaryon incompatibility" evidence="1">
    <location>
        <begin position="10"/>
        <end position="107"/>
    </location>
</feature>
<gene>
    <name evidence="2" type="ORF">LTR36_002137</name>
</gene>
<protein>
    <recommendedName>
        <fullName evidence="1">Heterokaryon incompatibility domain-containing protein</fullName>
    </recommendedName>
</protein>
<evidence type="ECO:0000313" key="3">
    <source>
        <dbReference type="Proteomes" id="UP001324427"/>
    </source>
</evidence>
<dbReference type="InterPro" id="IPR010730">
    <property type="entry name" value="HET"/>
</dbReference>
<evidence type="ECO:0000259" key="1">
    <source>
        <dbReference type="Pfam" id="PF06985"/>
    </source>
</evidence>
<dbReference type="PANTHER" id="PTHR24148:SF82">
    <property type="entry name" value="HETEROKARYON INCOMPATIBILITY DOMAIN-CONTAINING PROTEIN"/>
    <property type="match status" value="1"/>
</dbReference>
<dbReference type="PANTHER" id="PTHR24148">
    <property type="entry name" value="ANKYRIN REPEAT DOMAIN-CONTAINING PROTEIN 39 HOMOLOG-RELATED"/>
    <property type="match status" value="1"/>
</dbReference>
<evidence type="ECO:0000313" key="2">
    <source>
        <dbReference type="EMBL" id="KAK4546460.1"/>
    </source>
</evidence>
<accession>A0AAV9JND4</accession>
<proteinExistence type="predicted"/>
<keyword evidence="3" id="KW-1185">Reference proteome</keyword>
<name>A0AAV9JND4_9PEZI</name>
<dbReference type="EMBL" id="JAVFHQ010000015">
    <property type="protein sequence ID" value="KAK4546460.1"/>
    <property type="molecule type" value="Genomic_DNA"/>
</dbReference>
<dbReference type="Pfam" id="PF06985">
    <property type="entry name" value="HET"/>
    <property type="match status" value="1"/>
</dbReference>
<sequence length="159" mass="17643">MCASSDFAPAETILLNGHRQSVPASTAAALRCMRLNDQRRTVWIDAVCINQLDLEERGQQVAVMGPIFESSDGNLVYLGEDNGLTEQAFESVYALADEIKDEVGEQDFTNFIRDEHGAVKISSKALGCGINEDALLDLYDRPWFTYVLLALAQNQRPRC</sequence>
<dbReference type="Proteomes" id="UP001324427">
    <property type="component" value="Unassembled WGS sequence"/>
</dbReference>
<reference evidence="2 3" key="1">
    <citation type="submission" date="2021-11" db="EMBL/GenBank/DDBJ databases">
        <title>Black yeast isolated from Biological Soil Crust.</title>
        <authorList>
            <person name="Kurbessoian T."/>
        </authorList>
    </citation>
    <scope>NUCLEOTIDE SEQUENCE [LARGE SCALE GENOMIC DNA]</scope>
    <source>
        <strain evidence="2 3">CCFEE 5522</strain>
    </source>
</reference>
<dbReference type="InterPro" id="IPR052895">
    <property type="entry name" value="HetReg/Transcr_Mod"/>
</dbReference>
<organism evidence="2 3">
    <name type="scientific">Oleoguttula mirabilis</name>
    <dbReference type="NCBI Taxonomy" id="1507867"/>
    <lineage>
        <taxon>Eukaryota</taxon>
        <taxon>Fungi</taxon>
        <taxon>Dikarya</taxon>
        <taxon>Ascomycota</taxon>
        <taxon>Pezizomycotina</taxon>
        <taxon>Dothideomycetes</taxon>
        <taxon>Dothideomycetidae</taxon>
        <taxon>Mycosphaerellales</taxon>
        <taxon>Teratosphaeriaceae</taxon>
        <taxon>Oleoguttula</taxon>
    </lineage>
</organism>
<comment type="caution">
    <text evidence="2">The sequence shown here is derived from an EMBL/GenBank/DDBJ whole genome shotgun (WGS) entry which is preliminary data.</text>
</comment>
<dbReference type="AlphaFoldDB" id="A0AAV9JND4"/>